<name>A0A6J7F5C4_9ZZZZ</name>
<evidence type="ECO:0000313" key="2">
    <source>
        <dbReference type="EMBL" id="CAB4886703.1"/>
    </source>
</evidence>
<evidence type="ECO:0000256" key="1">
    <source>
        <dbReference type="SAM" id="MobiDB-lite"/>
    </source>
</evidence>
<accession>A0A6J7F5C4</accession>
<dbReference type="AlphaFoldDB" id="A0A6J7F5C4"/>
<gene>
    <name evidence="2" type="ORF">UFOPK3417_02084</name>
</gene>
<feature type="region of interest" description="Disordered" evidence="1">
    <location>
        <begin position="48"/>
        <end position="84"/>
    </location>
</feature>
<feature type="compositionally biased region" description="Basic and acidic residues" evidence="1">
    <location>
        <begin position="57"/>
        <end position="73"/>
    </location>
</feature>
<feature type="region of interest" description="Disordered" evidence="1">
    <location>
        <begin position="1"/>
        <end position="35"/>
    </location>
</feature>
<proteinExistence type="predicted"/>
<organism evidence="2">
    <name type="scientific">freshwater metagenome</name>
    <dbReference type="NCBI Taxonomy" id="449393"/>
    <lineage>
        <taxon>unclassified sequences</taxon>
        <taxon>metagenomes</taxon>
        <taxon>ecological metagenomes</taxon>
    </lineage>
</organism>
<reference evidence="2" key="1">
    <citation type="submission" date="2020-05" db="EMBL/GenBank/DDBJ databases">
        <authorList>
            <person name="Chiriac C."/>
            <person name="Salcher M."/>
            <person name="Ghai R."/>
            <person name="Kavagutti S V."/>
        </authorList>
    </citation>
    <scope>NUCLEOTIDE SEQUENCE</scope>
</reference>
<sequence length="268" mass="30230">MVANLGDGGADPYEDDQQFQSDDHVHRSEHHTEEHHWHVLLAARCEEQRLVTQPGNDEERHHDDEQHRRDERAVGGPPVPGERIGELTVVCPGEDHTEHCSDEDARVQKYVERGTAVTVRTGHPLEGIQADRSGLEPVLERTGLRLEVATEDAPCPGDAEGLEEDGPEDELLVEDRFAPPGCDVAERPDVGRYPREECAQQAVQNDEFRDVDRVDDLRRPEAVVHPVERQLSQALHPRLLTERRRVDRRKVGCLESHGGPSDDLWSEP</sequence>
<protein>
    <submittedName>
        <fullName evidence="2">Unannotated protein</fullName>
    </submittedName>
</protein>
<feature type="compositionally biased region" description="Basic and acidic residues" evidence="1">
    <location>
        <begin position="21"/>
        <end position="35"/>
    </location>
</feature>
<dbReference type="EMBL" id="CAFBLR010000301">
    <property type="protein sequence ID" value="CAB4886703.1"/>
    <property type="molecule type" value="Genomic_DNA"/>
</dbReference>